<keyword evidence="1" id="KW-0812">Transmembrane</keyword>
<sequence length="185" mass="21163">MWAYLIALLTYLSFSVIIMILNISGLITLKVAIIAQVLVVALILIVVIFCIERSKRSLGSKVLKLKSTSILVRIILTCLSITFLLAEYKLITPSINFLPWSAGLIIFLLYLLWFSGRCIMDNGLVYDGTILRWEDINGFEWKQGSSTTTKLLFRKREKEILHKLRISIQNEQKIAVDRILNQKVC</sequence>
<dbReference type="OrthoDB" id="1928811at2"/>
<evidence type="ECO:0000313" key="3">
    <source>
        <dbReference type="Proteomes" id="UP000238916"/>
    </source>
</evidence>
<evidence type="ECO:0000256" key="1">
    <source>
        <dbReference type="SAM" id="Phobius"/>
    </source>
</evidence>
<dbReference type="EMBL" id="OMOF01000210">
    <property type="protein sequence ID" value="SPF43473.1"/>
    <property type="molecule type" value="Genomic_DNA"/>
</dbReference>
<evidence type="ECO:0000313" key="2">
    <source>
        <dbReference type="EMBL" id="SPF43473.1"/>
    </source>
</evidence>
<feature type="transmembrane region" description="Helical" evidence="1">
    <location>
        <begin position="5"/>
        <end position="27"/>
    </location>
</feature>
<reference evidence="3" key="1">
    <citation type="submission" date="2018-02" db="EMBL/GenBank/DDBJ databases">
        <authorList>
            <person name="Hausmann B."/>
        </authorList>
    </citation>
    <scope>NUCLEOTIDE SEQUENCE [LARGE SCALE GENOMIC DNA]</scope>
    <source>
        <strain evidence="3">Peat soil MAG SbF1</strain>
    </source>
</reference>
<keyword evidence="1" id="KW-1133">Transmembrane helix</keyword>
<dbReference type="Proteomes" id="UP000238916">
    <property type="component" value="Unassembled WGS sequence"/>
</dbReference>
<proteinExistence type="predicted"/>
<organism evidence="2 3">
    <name type="scientific">Candidatus Desulfosporosinus infrequens</name>
    <dbReference type="NCBI Taxonomy" id="2043169"/>
    <lineage>
        <taxon>Bacteria</taxon>
        <taxon>Bacillati</taxon>
        <taxon>Bacillota</taxon>
        <taxon>Clostridia</taxon>
        <taxon>Eubacteriales</taxon>
        <taxon>Desulfitobacteriaceae</taxon>
        <taxon>Desulfosporosinus</taxon>
    </lineage>
</organism>
<dbReference type="AlphaFoldDB" id="A0A2U3KUW4"/>
<name>A0A2U3KUW4_9FIRM</name>
<feature type="transmembrane region" description="Helical" evidence="1">
    <location>
        <begin position="97"/>
        <end position="114"/>
    </location>
</feature>
<feature type="transmembrane region" description="Helical" evidence="1">
    <location>
        <begin position="71"/>
        <end position="91"/>
    </location>
</feature>
<evidence type="ECO:0008006" key="4">
    <source>
        <dbReference type="Google" id="ProtNLM"/>
    </source>
</evidence>
<feature type="transmembrane region" description="Helical" evidence="1">
    <location>
        <begin position="33"/>
        <end position="51"/>
    </location>
</feature>
<accession>A0A2U3KUW4</accession>
<gene>
    <name evidence="2" type="ORF">SBF1_2880004</name>
</gene>
<keyword evidence="1" id="KW-0472">Membrane</keyword>
<protein>
    <recommendedName>
        <fullName evidence="4">DUF5673 domain-containing protein</fullName>
    </recommendedName>
</protein>